<dbReference type="Proteomes" id="UP000481583">
    <property type="component" value="Unassembled WGS sequence"/>
</dbReference>
<proteinExistence type="predicted"/>
<dbReference type="AlphaFoldDB" id="A0A6G4U7U9"/>
<evidence type="ECO:0000313" key="2">
    <source>
        <dbReference type="Proteomes" id="UP000481583"/>
    </source>
</evidence>
<keyword evidence="2" id="KW-1185">Reference proteome</keyword>
<dbReference type="RefSeq" id="WP_165242148.1">
    <property type="nucleotide sequence ID" value="NZ_JAAKZV010000196.1"/>
</dbReference>
<evidence type="ECO:0000313" key="1">
    <source>
        <dbReference type="EMBL" id="NGN68315.1"/>
    </source>
</evidence>
<accession>A0A6G4U7U9</accession>
<dbReference type="EMBL" id="JAAKZV010000196">
    <property type="protein sequence ID" value="NGN68315.1"/>
    <property type="molecule type" value="Genomic_DNA"/>
</dbReference>
<comment type="caution">
    <text evidence="1">The sequence shown here is derived from an EMBL/GenBank/DDBJ whole genome shotgun (WGS) entry which is preliminary data.</text>
</comment>
<gene>
    <name evidence="1" type="ORF">G5C51_31005</name>
</gene>
<reference evidence="1 2" key="1">
    <citation type="submission" date="2020-02" db="EMBL/GenBank/DDBJ databases">
        <title>Whole-genome analyses of novel actinobacteria.</title>
        <authorList>
            <person name="Sahin N."/>
        </authorList>
    </citation>
    <scope>NUCLEOTIDE SEQUENCE [LARGE SCALE GENOMIC DNA]</scope>
    <source>
        <strain evidence="1 2">A7024</strain>
    </source>
</reference>
<protein>
    <submittedName>
        <fullName evidence="1">Uncharacterized protein</fullName>
    </submittedName>
</protein>
<name>A0A6G4U7U9_9ACTN</name>
<sequence>MPLTALSLFILAYPLMSGGAAELEAAAERPLPALPHPALLGDSPDRPLLRAAVAAGADGE</sequence>
<organism evidence="1 2">
    <name type="scientific">Streptomyces coryli</name>
    <dbReference type="NCBI Taxonomy" id="1128680"/>
    <lineage>
        <taxon>Bacteria</taxon>
        <taxon>Bacillati</taxon>
        <taxon>Actinomycetota</taxon>
        <taxon>Actinomycetes</taxon>
        <taxon>Kitasatosporales</taxon>
        <taxon>Streptomycetaceae</taxon>
        <taxon>Streptomyces</taxon>
    </lineage>
</organism>